<comment type="caution">
    <text evidence="1">The sequence shown here is derived from an EMBL/GenBank/DDBJ whole genome shotgun (WGS) entry which is preliminary data.</text>
</comment>
<dbReference type="AlphaFoldDB" id="A0A545VF49"/>
<keyword evidence="2" id="KW-1185">Reference proteome</keyword>
<accession>A0A545VF49</accession>
<sequence>MFLTKLNIWHQECTKTIIQRCNTYTYADSCPDESLHPCPTLLDNPSRQFERAVLCPKQATTSVQTLERNAAMAHMVFVHQSHLQALGYVQFRPAPSLIASLLRSTKLYYVVRRHRHVDMCWANNSLSSMRVKHLLYGPDTQRQVVHR</sequence>
<protein>
    <submittedName>
        <fullName evidence="1">Uncharacterized protein</fullName>
    </submittedName>
</protein>
<name>A0A545VF49_9HYPO</name>
<dbReference type="EMBL" id="SPUK01000001">
    <property type="protein sequence ID" value="TQW00349.1"/>
    <property type="molecule type" value="Genomic_DNA"/>
</dbReference>
<gene>
    <name evidence="1" type="ORF">IF1G_00280</name>
</gene>
<dbReference type="Proteomes" id="UP000315783">
    <property type="component" value="Unassembled WGS sequence"/>
</dbReference>
<reference evidence="1 2" key="1">
    <citation type="journal article" date="2019" name="Appl. Microbiol. Biotechnol.">
        <title>Genome sequence of Isaria javanica and comparative genome analysis insights into family S53 peptidase evolution in fungal entomopathogens.</title>
        <authorList>
            <person name="Lin R."/>
            <person name="Zhang X."/>
            <person name="Xin B."/>
            <person name="Zou M."/>
            <person name="Gao Y."/>
            <person name="Qin F."/>
            <person name="Hu Q."/>
            <person name="Xie B."/>
            <person name="Cheng X."/>
        </authorList>
    </citation>
    <scope>NUCLEOTIDE SEQUENCE [LARGE SCALE GENOMIC DNA]</scope>
    <source>
        <strain evidence="1 2">IJ1G</strain>
    </source>
</reference>
<evidence type="ECO:0000313" key="1">
    <source>
        <dbReference type="EMBL" id="TQW00349.1"/>
    </source>
</evidence>
<organism evidence="1 2">
    <name type="scientific">Cordyceps javanica</name>
    <dbReference type="NCBI Taxonomy" id="43265"/>
    <lineage>
        <taxon>Eukaryota</taxon>
        <taxon>Fungi</taxon>
        <taxon>Dikarya</taxon>
        <taxon>Ascomycota</taxon>
        <taxon>Pezizomycotina</taxon>
        <taxon>Sordariomycetes</taxon>
        <taxon>Hypocreomycetidae</taxon>
        <taxon>Hypocreales</taxon>
        <taxon>Cordycipitaceae</taxon>
        <taxon>Cordyceps</taxon>
    </lineage>
</organism>
<evidence type="ECO:0000313" key="2">
    <source>
        <dbReference type="Proteomes" id="UP000315783"/>
    </source>
</evidence>
<proteinExistence type="predicted"/>